<dbReference type="EMBL" id="JACCJC010000085">
    <property type="protein sequence ID" value="KAF6227548.1"/>
    <property type="molecule type" value="Genomic_DNA"/>
</dbReference>
<comment type="caution">
    <text evidence="2">The sequence shown here is derived from an EMBL/GenBank/DDBJ whole genome shotgun (WGS) entry which is preliminary data.</text>
</comment>
<gene>
    <name evidence="2" type="ORF">HO173_012187</name>
</gene>
<feature type="region of interest" description="Disordered" evidence="1">
    <location>
        <begin position="79"/>
        <end position="130"/>
    </location>
</feature>
<proteinExistence type="predicted"/>
<feature type="compositionally biased region" description="Polar residues" evidence="1">
    <location>
        <begin position="85"/>
        <end position="100"/>
    </location>
</feature>
<dbReference type="RefSeq" id="XP_037159039.1">
    <property type="nucleotide sequence ID" value="XM_037314059.1"/>
</dbReference>
<name>A0A8H6CQ49_9LECA</name>
<reference evidence="2 3" key="1">
    <citation type="journal article" date="2020" name="Genomics">
        <title>Complete, high-quality genomes from long-read metagenomic sequencing of two wolf lichen thalli reveals enigmatic genome architecture.</title>
        <authorList>
            <person name="McKenzie S.K."/>
            <person name="Walston R.F."/>
            <person name="Allen J.L."/>
        </authorList>
    </citation>
    <scope>NUCLEOTIDE SEQUENCE [LARGE SCALE GENOMIC DNA]</scope>
    <source>
        <strain evidence="2">WasteWater2</strain>
    </source>
</reference>
<evidence type="ECO:0000256" key="1">
    <source>
        <dbReference type="SAM" id="MobiDB-lite"/>
    </source>
</evidence>
<dbReference type="GeneID" id="59293823"/>
<organism evidence="2 3">
    <name type="scientific">Letharia columbiana</name>
    <dbReference type="NCBI Taxonomy" id="112416"/>
    <lineage>
        <taxon>Eukaryota</taxon>
        <taxon>Fungi</taxon>
        <taxon>Dikarya</taxon>
        <taxon>Ascomycota</taxon>
        <taxon>Pezizomycotina</taxon>
        <taxon>Lecanoromycetes</taxon>
        <taxon>OSLEUM clade</taxon>
        <taxon>Lecanoromycetidae</taxon>
        <taxon>Lecanorales</taxon>
        <taxon>Lecanorineae</taxon>
        <taxon>Parmeliaceae</taxon>
        <taxon>Letharia</taxon>
    </lineage>
</organism>
<protein>
    <submittedName>
        <fullName evidence="2">Uncharacterized protein</fullName>
    </submittedName>
</protein>
<dbReference type="Proteomes" id="UP000578531">
    <property type="component" value="Unassembled WGS sequence"/>
</dbReference>
<evidence type="ECO:0000313" key="3">
    <source>
        <dbReference type="Proteomes" id="UP000578531"/>
    </source>
</evidence>
<accession>A0A8H6CQ49</accession>
<dbReference type="AlphaFoldDB" id="A0A8H6CQ49"/>
<keyword evidence="3" id="KW-1185">Reference proteome</keyword>
<sequence>MRFFGTATGEYGLRINAFAIIFGDLAKGEDDGVDTHSYIVDKFSTRVTSTRSSTFLVSSILPKTCLEQMYPRAQQLKRDLDHSTDPPTSNQALQATSSRGTLDENDEHNTNHDQRTEHNAGLSKHETVPRQDLIFQTSNAGKHIGPEHL</sequence>
<evidence type="ECO:0000313" key="2">
    <source>
        <dbReference type="EMBL" id="KAF6227548.1"/>
    </source>
</evidence>
<feature type="compositionally biased region" description="Basic and acidic residues" evidence="1">
    <location>
        <begin position="107"/>
        <end position="129"/>
    </location>
</feature>